<dbReference type="InterPro" id="IPR011049">
    <property type="entry name" value="Serralysin-like_metalloprot_C"/>
</dbReference>
<comment type="caution">
    <text evidence="4">The sequence shown here is derived from an EMBL/GenBank/DDBJ whole genome shotgun (WGS) entry which is preliminary data.</text>
</comment>
<dbReference type="HOGENOM" id="CLU_613271_0_0_5"/>
<accession>A0A067WAA8</accession>
<reference evidence="4 5" key="1">
    <citation type="submission" date="2012-04" db="EMBL/GenBank/DDBJ databases">
        <title>The Genome Sequence of Bartonella koehlerae C-29.</title>
        <authorList>
            <consortium name="The Broad Institute Genome Sequencing Platform"/>
            <consortium name="The Broad Institute Genome Sequencing Center for Infectious Disease"/>
            <person name="Feldgarden M."/>
            <person name="Kirby J."/>
            <person name="Kosoy M."/>
            <person name="Birtles R."/>
            <person name="Probert W.S."/>
            <person name="Chiaraviglio L."/>
            <person name="Walker B."/>
            <person name="Young S.K."/>
            <person name="Zeng Q."/>
            <person name="Gargeya S."/>
            <person name="Fitzgerald M."/>
            <person name="Haas B."/>
            <person name="Abouelleil A."/>
            <person name="Alvarado L."/>
            <person name="Arachchi H.M."/>
            <person name="Berlin A.M."/>
            <person name="Chapman S.B."/>
            <person name="Goldberg J."/>
            <person name="Griggs A."/>
            <person name="Gujja S."/>
            <person name="Hansen M."/>
            <person name="Howarth C."/>
            <person name="Imamovic A."/>
            <person name="Larimer J."/>
            <person name="McCowen C."/>
            <person name="Montmayeur A."/>
            <person name="Murphy C."/>
            <person name="Neiman D."/>
            <person name="Pearson M."/>
            <person name="Priest M."/>
            <person name="Roberts A."/>
            <person name="Saif S."/>
            <person name="Shea T."/>
            <person name="Sisk P."/>
            <person name="Sykes S."/>
            <person name="Wortman J."/>
            <person name="Nusbaum C."/>
            <person name="Birren B."/>
        </authorList>
    </citation>
    <scope>NUCLEOTIDE SEQUENCE [LARGE SCALE GENOMIC DNA]</scope>
    <source>
        <strain evidence="4 5">C-29</strain>
    </source>
</reference>
<dbReference type="CDD" id="cd12820">
    <property type="entry name" value="LbR_YadA-like"/>
    <property type="match status" value="1"/>
</dbReference>
<feature type="non-terminal residue" evidence="4">
    <location>
        <position position="447"/>
    </location>
</feature>
<evidence type="ECO:0000256" key="1">
    <source>
        <dbReference type="SAM" id="MobiDB-lite"/>
    </source>
</evidence>
<dbReference type="Gene3D" id="6.20.50.100">
    <property type="match status" value="1"/>
</dbReference>
<feature type="domain" description="Trimeric autotransporter adhesin YadA-like head" evidence="2">
    <location>
        <begin position="133"/>
        <end position="154"/>
    </location>
</feature>
<evidence type="ECO:0000313" key="4">
    <source>
        <dbReference type="EMBL" id="KEC55841.1"/>
    </source>
</evidence>
<feature type="domain" description="Trimeric autotransporter adhesin YadA-like stalk" evidence="3">
    <location>
        <begin position="394"/>
        <end position="428"/>
    </location>
</feature>
<dbReference type="InterPro" id="IPR008640">
    <property type="entry name" value="Adhesin_Head_dom"/>
</dbReference>
<dbReference type="STRING" id="1134510.O9A_00444"/>
<name>A0A067WAA8_9HYPH</name>
<evidence type="ECO:0000259" key="3">
    <source>
        <dbReference type="Pfam" id="PF05662"/>
    </source>
</evidence>
<sequence>LSQERSTKGKKRSKRSLSSPQSFLDNSVTMQRSTRNIQDSSNVIFGTDSNVKTTSSVVIGTRVNAHLDHGDLDSVLASSVVIGADSHIHRGGTVAIGANVETLRNDAIAIGRFSKVNEDGGIALGFRADSESKYSIALGFMSRAEGMNSITIGSSLNGSSGKDDITFASGNQAIAIGTKVNSIGNYSTAVGFSAKALTYSATALGHNAYALGEYALALGYASKAQVEGGVALGSESVSDVESGIFGYVPLNSSLSYEDLIREAGWRSTLSAVSIGDPSDKKLRQIIGVSAGLADTDAVNVAQLKALEQTTHWQLTVDGKDATVVNARSGMNFSSGSSNFRISKGKQDNNVKFDLAKDITLDSVKVGGHILDAKGLIISNGPQIITTGIFAGNKKITGVTNGSDANDAVNFSQLQNVEKEIKEQLVASSIVKQAKEADPITIGKETGG</sequence>
<keyword evidence="5" id="KW-1185">Reference proteome</keyword>
<dbReference type="InterPro" id="IPR008635">
    <property type="entry name" value="Coiled_stalk_dom"/>
</dbReference>
<feature type="domain" description="Trimeric autotransporter adhesin YadA-like head" evidence="2">
    <location>
        <begin position="210"/>
        <end position="236"/>
    </location>
</feature>
<dbReference type="Gene3D" id="2.20.70.140">
    <property type="match status" value="1"/>
</dbReference>
<feature type="region of interest" description="Disordered" evidence="1">
    <location>
        <begin position="1"/>
        <end position="26"/>
    </location>
</feature>
<dbReference type="Gene3D" id="6.10.250.2120">
    <property type="match status" value="1"/>
</dbReference>
<dbReference type="Proteomes" id="UP000027015">
    <property type="component" value="Unassembled WGS sequence"/>
</dbReference>
<protein>
    <recommendedName>
        <fullName evidence="6">Trimeric autotransporter adhesin YadA-like head domain-containing protein</fullName>
    </recommendedName>
</protein>
<dbReference type="Gene3D" id="2.150.10.10">
    <property type="entry name" value="Serralysin-like metalloprotease, C-terminal"/>
    <property type="match status" value="2"/>
</dbReference>
<dbReference type="EMBL" id="AHPL01000005">
    <property type="protein sequence ID" value="KEC55841.1"/>
    <property type="molecule type" value="Genomic_DNA"/>
</dbReference>
<dbReference type="GO" id="GO:0019867">
    <property type="term" value="C:outer membrane"/>
    <property type="evidence" value="ECO:0007669"/>
    <property type="project" value="InterPro"/>
</dbReference>
<feature type="non-terminal residue" evidence="4">
    <location>
        <position position="1"/>
    </location>
</feature>
<organism evidence="4 5">
    <name type="scientific">Bartonella koehlerae C-29</name>
    <dbReference type="NCBI Taxonomy" id="1134510"/>
    <lineage>
        <taxon>Bacteria</taxon>
        <taxon>Pseudomonadati</taxon>
        <taxon>Pseudomonadota</taxon>
        <taxon>Alphaproteobacteria</taxon>
        <taxon>Hyphomicrobiales</taxon>
        <taxon>Bartonellaceae</taxon>
        <taxon>Bartonella</taxon>
    </lineage>
</organism>
<evidence type="ECO:0000259" key="2">
    <source>
        <dbReference type="Pfam" id="PF05658"/>
    </source>
</evidence>
<dbReference type="SUPFAM" id="SSF101967">
    <property type="entry name" value="Adhesin YadA, collagen-binding domain"/>
    <property type="match status" value="3"/>
</dbReference>
<feature type="domain" description="Trimeric autotransporter adhesin YadA-like head" evidence="2">
    <location>
        <begin position="106"/>
        <end position="128"/>
    </location>
</feature>
<gene>
    <name evidence="4" type="ORF">O9A_00444</name>
</gene>
<dbReference type="Pfam" id="PF05658">
    <property type="entry name" value="YadA_head"/>
    <property type="match status" value="4"/>
</dbReference>
<evidence type="ECO:0000313" key="5">
    <source>
        <dbReference type="Proteomes" id="UP000027015"/>
    </source>
</evidence>
<dbReference type="AlphaFoldDB" id="A0A067WAA8"/>
<dbReference type="eggNOG" id="COG5295">
    <property type="taxonomic scope" value="Bacteria"/>
</dbReference>
<proteinExistence type="predicted"/>
<feature type="domain" description="Trimeric autotransporter adhesin YadA-like head" evidence="2">
    <location>
        <begin position="184"/>
        <end position="208"/>
    </location>
</feature>
<dbReference type="Pfam" id="PF05662">
    <property type="entry name" value="YadA_stalk"/>
    <property type="match status" value="2"/>
</dbReference>
<feature type="domain" description="Trimeric autotransporter adhesin YadA-like stalk" evidence="3">
    <location>
        <begin position="284"/>
        <end position="311"/>
    </location>
</feature>
<evidence type="ECO:0008006" key="6">
    <source>
        <dbReference type="Google" id="ProtNLM"/>
    </source>
</evidence>